<dbReference type="PANTHER" id="PTHR13943:SF77">
    <property type="entry name" value="LRAT DOMAIN-CONTAINING PROTEIN"/>
    <property type="match status" value="1"/>
</dbReference>
<reference evidence="8" key="1">
    <citation type="submission" date="2016-11" db="UniProtKB">
        <authorList>
            <consortium name="WormBaseParasite"/>
        </authorList>
    </citation>
    <scope>IDENTIFICATION</scope>
</reference>
<dbReference type="AlphaFoldDB" id="A0A1I8H137"/>
<dbReference type="Pfam" id="PF04970">
    <property type="entry name" value="LRAT"/>
    <property type="match status" value="1"/>
</dbReference>
<sequence>KELKPAALLQPIQKRKQFKDFRPHLKDIKSSYFISFASAELVGSFRFRNSALNSTVFANSMEQELAALRGGEDAYIEEPLDDLVMDEREIQLLPQSDSNRTAGAGTDTEIELNDEDKIRGWVRLDDDNMHQLKPADVLEIRYNGMPHTILIERVTTTADKTVATAFHYGWHRAVKTVVREEFLLSGRRYCRLLLFSKSCCYPSEVVLQRAESRLNDRNYDRMQSNSGQFARWCKTIDSTHLDTVLVPIYLSDQHPIHQVKENDHMNLKFGWSTIHGEVKEVKDLDDTGNLLTVLVAEDDWKKSKVQSINKSGEEFNADTVLKSRRSQLPQTYQARLAEKANVIKDLAFRSPKSSKDVAQIVVSCSQSEDETYWLQSLLNGRASPNSNRIEQVKARDLRPGDIICSGKTHRAVLRVQLGSSSQQIKLETLQYSIDDAENVSEHREIKYIIGNRESEAKLVVHNDVKENCSLYGGGSKRPFDIYTRVKKPSCLKRGSIVSFKKKKDSGMYTRAVVLENPKVISEATGEYELDLAMYEYTEFRVNPWKTSHEIVRRSVSFKVEDELFEVSYKVPAERHFPPDQVVSRAKSRIGERQFDLQWNSSKDFARWCSIRHASNREQCCVPIESAAQLLDFGKGHIKFTKSLGVYTHDVLLMESHRTDGCSDIVRVRIYENNAPYRKVRMEPLDFSSTDIIRRVQHPSLDVEPSASRLDEIQDCTFLNSDDDFKGSVGKGGSKVTDKDFCFWLRTVWSREGLRGVQSLFGTELTKIKDSCESLQFEDGVTKSDLRRWDHIVLKRRVHGVEKDVHFVITDWDPAQCSRQGVTYEFGAEREDKGFKEFNGFLRIATANSIEKVVHNCEPDWEKIDARFREFQGVESYDLFNNNCEHFVNFLIYGRRTSLQLMSRGTILVRIPSGISSISSRVIEFVEVFSRVLAAGSKLGRVTFVVSWVASVVAVISSGVETVLLHRRRIRTGMPVNEFRQRILNAWLTPVPGMAIAYLKACRNP</sequence>
<protein>
    <submittedName>
        <fullName evidence="8">LRAT domain-containing protein</fullName>
    </submittedName>
</protein>
<name>A0A1I8H137_9PLAT</name>
<dbReference type="WBParaSite" id="maker-uti_cns_0003955-snap-gene-0.10-mRNA-1">
    <property type="protein sequence ID" value="maker-uti_cns_0003955-snap-gene-0.10-mRNA-1"/>
    <property type="gene ID" value="maker-uti_cns_0003955-snap-gene-0.10"/>
</dbReference>
<dbReference type="GO" id="GO:0005737">
    <property type="term" value="C:cytoplasm"/>
    <property type="evidence" value="ECO:0007669"/>
    <property type="project" value="TreeGrafter"/>
</dbReference>
<dbReference type="Proteomes" id="UP000095280">
    <property type="component" value="Unplaced"/>
</dbReference>
<organism evidence="7 8">
    <name type="scientific">Macrostomum lignano</name>
    <dbReference type="NCBI Taxonomy" id="282301"/>
    <lineage>
        <taxon>Eukaryota</taxon>
        <taxon>Metazoa</taxon>
        <taxon>Spiralia</taxon>
        <taxon>Lophotrochozoa</taxon>
        <taxon>Platyhelminthes</taxon>
        <taxon>Rhabditophora</taxon>
        <taxon>Macrostomorpha</taxon>
        <taxon>Macrostomida</taxon>
        <taxon>Macrostomidae</taxon>
        <taxon>Macrostomum</taxon>
    </lineage>
</organism>
<dbReference type="Gene3D" id="3.90.1720.10">
    <property type="entry name" value="endopeptidase domain like (from Nostoc punctiforme)"/>
    <property type="match status" value="3"/>
</dbReference>
<keyword evidence="3" id="KW-0378">Hydrolase</keyword>
<feature type="transmembrane region" description="Helical" evidence="5">
    <location>
        <begin position="944"/>
        <end position="964"/>
    </location>
</feature>
<feature type="domain" description="LRAT" evidence="6">
    <location>
        <begin position="860"/>
        <end position="894"/>
    </location>
</feature>
<evidence type="ECO:0000256" key="5">
    <source>
        <dbReference type="SAM" id="Phobius"/>
    </source>
</evidence>
<evidence type="ECO:0000313" key="8">
    <source>
        <dbReference type="WBParaSite" id="maker-uti_cns_0003955-snap-gene-0.10-mRNA-1"/>
    </source>
</evidence>
<keyword evidence="5" id="KW-0812">Transmembrane</keyword>
<accession>A0A1I8H137</accession>
<keyword evidence="5" id="KW-1133">Transmembrane helix</keyword>
<keyword evidence="5" id="KW-0472">Membrane</keyword>
<dbReference type="InterPro" id="IPR007053">
    <property type="entry name" value="LRAT_dom"/>
</dbReference>
<dbReference type="GO" id="GO:0004623">
    <property type="term" value="F:phospholipase A2 activity"/>
    <property type="evidence" value="ECO:0007669"/>
    <property type="project" value="TreeGrafter"/>
</dbReference>
<evidence type="ECO:0000259" key="6">
    <source>
        <dbReference type="Pfam" id="PF04970"/>
    </source>
</evidence>
<evidence type="ECO:0000256" key="4">
    <source>
        <dbReference type="ARBA" id="ARBA00023098"/>
    </source>
</evidence>
<evidence type="ECO:0000256" key="3">
    <source>
        <dbReference type="ARBA" id="ARBA00022801"/>
    </source>
</evidence>
<dbReference type="GO" id="GO:0016410">
    <property type="term" value="F:N-acyltransferase activity"/>
    <property type="evidence" value="ECO:0007669"/>
    <property type="project" value="TreeGrafter"/>
</dbReference>
<keyword evidence="4" id="KW-0443">Lipid metabolism</keyword>
<dbReference type="InterPro" id="IPR051496">
    <property type="entry name" value="H-rev107_PLA/AT"/>
</dbReference>
<dbReference type="GO" id="GO:0008970">
    <property type="term" value="F:phospholipase A1 activity"/>
    <property type="evidence" value="ECO:0007669"/>
    <property type="project" value="TreeGrafter"/>
</dbReference>
<comment type="similarity">
    <text evidence="1">Belongs to the H-rev107 family.</text>
</comment>
<dbReference type="GO" id="GO:0070292">
    <property type="term" value="P:N-acylphosphatidylethanolamine metabolic process"/>
    <property type="evidence" value="ECO:0007669"/>
    <property type="project" value="TreeGrafter"/>
</dbReference>
<proteinExistence type="inferred from homology"/>
<evidence type="ECO:0000256" key="1">
    <source>
        <dbReference type="ARBA" id="ARBA00007824"/>
    </source>
</evidence>
<dbReference type="PANTHER" id="PTHR13943">
    <property type="entry name" value="HRAS-LIKE SUPPRESSOR - RELATED"/>
    <property type="match status" value="1"/>
</dbReference>
<evidence type="ECO:0000313" key="7">
    <source>
        <dbReference type="Proteomes" id="UP000095280"/>
    </source>
</evidence>
<keyword evidence="2" id="KW-0808">Transferase</keyword>
<evidence type="ECO:0000256" key="2">
    <source>
        <dbReference type="ARBA" id="ARBA00022679"/>
    </source>
</evidence>
<keyword evidence="7" id="KW-1185">Reference proteome</keyword>